<evidence type="ECO:0000313" key="2">
    <source>
        <dbReference type="Proteomes" id="UP001219518"/>
    </source>
</evidence>
<gene>
    <name evidence="1" type="ORF">KUF71_025277</name>
</gene>
<keyword evidence="2" id="KW-1185">Reference proteome</keyword>
<name>A0AAE1H738_9NEOP</name>
<reference evidence="1" key="2">
    <citation type="journal article" date="2023" name="BMC Genomics">
        <title>Pest status, molecular evolution, and epigenetic factors derived from the genome assembly of Frankliniella fusca, a thysanopteran phytovirus vector.</title>
        <authorList>
            <person name="Catto M.A."/>
            <person name="Labadie P.E."/>
            <person name="Jacobson A.L."/>
            <person name="Kennedy G.G."/>
            <person name="Srinivasan R."/>
            <person name="Hunt B.G."/>
        </authorList>
    </citation>
    <scope>NUCLEOTIDE SEQUENCE</scope>
    <source>
        <strain evidence="1">PL_HMW_Pooled</strain>
    </source>
</reference>
<sequence length="71" mass="7983">MFYFYLTCHPAAAKGNANAKRGKHFPERESNFGPLGSVMRALPTELRRLDDCLVRRVRVVFALSSWLEAGG</sequence>
<reference evidence="1" key="1">
    <citation type="submission" date="2021-07" db="EMBL/GenBank/DDBJ databases">
        <authorList>
            <person name="Catto M.A."/>
            <person name="Jacobson A."/>
            <person name="Kennedy G."/>
            <person name="Labadie P."/>
            <person name="Hunt B.G."/>
            <person name="Srinivasan R."/>
        </authorList>
    </citation>
    <scope>NUCLEOTIDE SEQUENCE</scope>
    <source>
        <strain evidence="1">PL_HMW_Pooled</strain>
        <tissue evidence="1">Head</tissue>
    </source>
</reference>
<organism evidence="1 2">
    <name type="scientific">Frankliniella fusca</name>
    <dbReference type="NCBI Taxonomy" id="407009"/>
    <lineage>
        <taxon>Eukaryota</taxon>
        <taxon>Metazoa</taxon>
        <taxon>Ecdysozoa</taxon>
        <taxon>Arthropoda</taxon>
        <taxon>Hexapoda</taxon>
        <taxon>Insecta</taxon>
        <taxon>Pterygota</taxon>
        <taxon>Neoptera</taxon>
        <taxon>Paraneoptera</taxon>
        <taxon>Thysanoptera</taxon>
        <taxon>Terebrantia</taxon>
        <taxon>Thripoidea</taxon>
        <taxon>Thripidae</taxon>
        <taxon>Frankliniella</taxon>
    </lineage>
</organism>
<comment type="caution">
    <text evidence="1">The sequence shown here is derived from an EMBL/GenBank/DDBJ whole genome shotgun (WGS) entry which is preliminary data.</text>
</comment>
<dbReference type="Proteomes" id="UP001219518">
    <property type="component" value="Unassembled WGS sequence"/>
</dbReference>
<evidence type="ECO:0000313" key="1">
    <source>
        <dbReference type="EMBL" id="KAK3916019.1"/>
    </source>
</evidence>
<dbReference type="EMBL" id="JAHWGI010000485">
    <property type="protein sequence ID" value="KAK3916019.1"/>
    <property type="molecule type" value="Genomic_DNA"/>
</dbReference>
<dbReference type="AlphaFoldDB" id="A0AAE1H738"/>
<proteinExistence type="predicted"/>
<accession>A0AAE1H738</accession>
<protein>
    <submittedName>
        <fullName evidence="1">Zinc finger protein 2</fullName>
    </submittedName>
</protein>